<evidence type="ECO:0000256" key="1">
    <source>
        <dbReference type="SAM" id="MobiDB-lite"/>
    </source>
</evidence>
<evidence type="ECO:0000256" key="2">
    <source>
        <dbReference type="SAM" id="Phobius"/>
    </source>
</evidence>
<sequence length="187" mass="20097">MTMTNPPPAGPGDGAGNPIQPPRDQWSAPESSPGVPGSYPHPPGYSVPLHHPCPVPQYTPPTQNFQPNVPARPLGVDLAWLEKSRKQNVALWVVIAVVVVTGTVSWASDQAGIIGAFLALSFLAFLTLALLIVRALVRVGNKPQPMPPIVIAYGPAPIPPAWYRDAHGILRWHDGTNWTSHTYPPQP</sequence>
<organism evidence="4 5">
    <name type="scientific">Nocardia cyriacigeorgica</name>
    <dbReference type="NCBI Taxonomy" id="135487"/>
    <lineage>
        <taxon>Bacteria</taxon>
        <taxon>Bacillati</taxon>
        <taxon>Actinomycetota</taxon>
        <taxon>Actinomycetes</taxon>
        <taxon>Mycobacteriales</taxon>
        <taxon>Nocardiaceae</taxon>
        <taxon>Nocardia</taxon>
    </lineage>
</organism>
<dbReference type="Pfam" id="PF10708">
    <property type="entry name" value="DUF2510"/>
    <property type="match status" value="1"/>
</dbReference>
<dbReference type="InterPro" id="IPR018929">
    <property type="entry name" value="DUF2510"/>
</dbReference>
<reference evidence="4 5" key="1">
    <citation type="submission" date="2019-05" db="EMBL/GenBank/DDBJ databases">
        <title>Genomes sequences of two Nocardia cyriacigeorgica environmental isolates, type strains Nocardia asteroides ATCC 19247 and Nocardia cyriacigeorgica DSM 44484.</title>
        <authorList>
            <person name="Vautrin F."/>
            <person name="Bergeron E."/>
            <person name="Dubost A."/>
            <person name="Abrouk D."/>
            <person name="Rodriguez Nava V."/>
            <person name="Pujic P."/>
        </authorList>
    </citation>
    <scope>NUCLEOTIDE SEQUENCE [LARGE SCALE GENOMIC DNA]</scope>
    <source>
        <strain evidence="4 5">EML 1456</strain>
    </source>
</reference>
<evidence type="ECO:0000313" key="5">
    <source>
        <dbReference type="Proteomes" id="UP000308349"/>
    </source>
</evidence>
<feature type="compositionally biased region" description="Pro residues" evidence="1">
    <location>
        <begin position="1"/>
        <end position="10"/>
    </location>
</feature>
<evidence type="ECO:0000313" key="4">
    <source>
        <dbReference type="EMBL" id="TLF93654.1"/>
    </source>
</evidence>
<dbReference type="Proteomes" id="UP000308349">
    <property type="component" value="Unassembled WGS sequence"/>
</dbReference>
<comment type="caution">
    <text evidence="4">The sequence shown here is derived from an EMBL/GenBank/DDBJ whole genome shotgun (WGS) entry which is preliminary data.</text>
</comment>
<accession>A0A5R8P564</accession>
<keyword evidence="2" id="KW-1133">Transmembrane helix</keyword>
<gene>
    <name evidence="4" type="ORF">FEK35_29205</name>
</gene>
<feature type="transmembrane region" description="Helical" evidence="2">
    <location>
        <begin position="89"/>
        <end position="107"/>
    </location>
</feature>
<keyword evidence="2" id="KW-0812">Transmembrane</keyword>
<feature type="region of interest" description="Disordered" evidence="1">
    <location>
        <begin position="1"/>
        <end position="43"/>
    </location>
</feature>
<keyword evidence="2" id="KW-0472">Membrane</keyword>
<dbReference type="EMBL" id="VBUU01000048">
    <property type="protein sequence ID" value="TLF93654.1"/>
    <property type="molecule type" value="Genomic_DNA"/>
</dbReference>
<protein>
    <submittedName>
        <fullName evidence="4">DUF2510 domain-containing protein</fullName>
    </submittedName>
</protein>
<feature type="domain" description="DUF2510" evidence="3">
    <location>
        <begin position="160"/>
        <end position="187"/>
    </location>
</feature>
<proteinExistence type="predicted"/>
<dbReference type="AlphaFoldDB" id="A0A5R8P564"/>
<name>A0A5R8P564_9NOCA</name>
<feature type="transmembrane region" description="Helical" evidence="2">
    <location>
        <begin position="113"/>
        <end position="137"/>
    </location>
</feature>
<dbReference type="OrthoDB" id="5244233at2"/>
<evidence type="ECO:0000259" key="3">
    <source>
        <dbReference type="Pfam" id="PF10708"/>
    </source>
</evidence>